<gene>
    <name evidence="2" type="ORF">NCTC12112_02307</name>
</gene>
<proteinExistence type="predicted"/>
<reference evidence="2 3" key="1">
    <citation type="submission" date="2018-06" db="EMBL/GenBank/DDBJ databases">
        <authorList>
            <consortium name="Pathogen Informatics"/>
            <person name="Doyle S."/>
        </authorList>
    </citation>
    <scope>NUCLEOTIDE SEQUENCE [LARGE SCALE GENOMIC DNA]</scope>
    <source>
        <strain evidence="2 3">NCTC12112</strain>
    </source>
</reference>
<dbReference type="EMBL" id="LS483487">
    <property type="protein sequence ID" value="SQJ09472.1"/>
    <property type="molecule type" value="Genomic_DNA"/>
</dbReference>
<name>A0AAX1TPF3_9FUSO</name>
<dbReference type="GeneID" id="78453588"/>
<evidence type="ECO:0000313" key="3">
    <source>
        <dbReference type="Proteomes" id="UP000249008"/>
    </source>
</evidence>
<sequence>MQDIILYILIISVGYFITKKGWIPKIIDRKVGLLQTLSLFFLLGVMGYKIGSDDKIIANFHILGLDSIIVAVCAVLGSILLTHIFYRGGDK</sequence>
<dbReference type="AlphaFoldDB" id="A0AAX1TPF3"/>
<keyword evidence="1" id="KW-0472">Membrane</keyword>
<evidence type="ECO:0000256" key="1">
    <source>
        <dbReference type="SAM" id="Phobius"/>
    </source>
</evidence>
<dbReference type="Proteomes" id="UP000249008">
    <property type="component" value="Chromosome 1"/>
</dbReference>
<evidence type="ECO:0000313" key="2">
    <source>
        <dbReference type="EMBL" id="SQJ09472.1"/>
    </source>
</evidence>
<feature type="transmembrane region" description="Helical" evidence="1">
    <location>
        <begin position="6"/>
        <end position="22"/>
    </location>
</feature>
<dbReference type="KEGG" id="ful:C4N20_02125"/>
<accession>A0AAX1TPF3</accession>
<feature type="transmembrane region" description="Helical" evidence="1">
    <location>
        <begin position="31"/>
        <end position="50"/>
    </location>
</feature>
<protein>
    <recommendedName>
        <fullName evidence="4">DUF340 domain-containing protein</fullName>
    </recommendedName>
</protein>
<evidence type="ECO:0008006" key="4">
    <source>
        <dbReference type="Google" id="ProtNLM"/>
    </source>
</evidence>
<keyword evidence="1" id="KW-0812">Transmembrane</keyword>
<feature type="transmembrane region" description="Helical" evidence="1">
    <location>
        <begin position="62"/>
        <end position="86"/>
    </location>
</feature>
<dbReference type="RefSeq" id="WP_005981349.1">
    <property type="nucleotide sequence ID" value="NZ_BAABXY010000001.1"/>
</dbReference>
<keyword evidence="1" id="KW-1133">Transmembrane helix</keyword>
<organism evidence="2 3">
    <name type="scientific">Fusobacterium ulcerans</name>
    <dbReference type="NCBI Taxonomy" id="861"/>
    <lineage>
        <taxon>Bacteria</taxon>
        <taxon>Fusobacteriati</taxon>
        <taxon>Fusobacteriota</taxon>
        <taxon>Fusobacteriia</taxon>
        <taxon>Fusobacteriales</taxon>
        <taxon>Fusobacteriaceae</taxon>
        <taxon>Fusobacterium</taxon>
    </lineage>
</organism>